<evidence type="ECO:0000256" key="3">
    <source>
        <dbReference type="ARBA" id="ARBA00022801"/>
    </source>
</evidence>
<dbReference type="SMART" id="SM00060">
    <property type="entry name" value="FN3"/>
    <property type="match status" value="1"/>
</dbReference>
<dbReference type="PANTHER" id="PTHR35923:SF2">
    <property type="entry name" value="ENDOGLUCANASE"/>
    <property type="match status" value="1"/>
</dbReference>
<dbReference type="Pfam" id="PF00942">
    <property type="entry name" value="CBM_3"/>
    <property type="match status" value="1"/>
</dbReference>
<keyword evidence="4" id="KW-0136">Cellulose degradation</keyword>
<dbReference type="InterPro" id="IPR013783">
    <property type="entry name" value="Ig-like_fold"/>
</dbReference>
<protein>
    <recommendedName>
        <fullName evidence="2">cellulase</fullName>
        <ecNumber evidence="2">3.2.1.4</ecNumber>
    </recommendedName>
</protein>
<feature type="chain" id="PRO_5047460524" description="cellulase" evidence="8">
    <location>
        <begin position="33"/>
        <end position="688"/>
    </location>
</feature>
<keyword evidence="7" id="KW-0624">Polysaccharide degradation</keyword>
<dbReference type="PROSITE" id="PS51172">
    <property type="entry name" value="CBM3"/>
    <property type="match status" value="1"/>
</dbReference>
<feature type="domain" description="CBM3" evidence="10">
    <location>
        <begin position="538"/>
        <end position="688"/>
    </location>
</feature>
<evidence type="ECO:0000256" key="5">
    <source>
        <dbReference type="ARBA" id="ARBA00023277"/>
    </source>
</evidence>
<evidence type="ECO:0000256" key="1">
    <source>
        <dbReference type="ARBA" id="ARBA00000966"/>
    </source>
</evidence>
<dbReference type="Gene3D" id="2.60.40.710">
    <property type="entry name" value="Endoglucanase-like"/>
    <property type="match status" value="1"/>
</dbReference>
<dbReference type="Gene3D" id="2.60.40.10">
    <property type="entry name" value="Immunoglobulins"/>
    <property type="match status" value="1"/>
</dbReference>
<dbReference type="PROSITE" id="PS00659">
    <property type="entry name" value="GLYCOSYL_HYDROL_F5"/>
    <property type="match status" value="1"/>
</dbReference>
<dbReference type="Pfam" id="PF00150">
    <property type="entry name" value="Cellulase"/>
    <property type="match status" value="1"/>
</dbReference>
<keyword evidence="8" id="KW-0732">Signal</keyword>
<dbReference type="SMART" id="SM01067">
    <property type="entry name" value="CBM_3"/>
    <property type="match status" value="1"/>
</dbReference>
<comment type="catalytic activity">
    <reaction evidence="1">
        <text>Endohydrolysis of (1-&gt;4)-beta-D-glucosidic linkages in cellulose, lichenin and cereal beta-D-glucans.</text>
        <dbReference type="EC" id="3.2.1.4"/>
    </reaction>
</comment>
<gene>
    <name evidence="11" type="ORF">ACFO1S_02785</name>
</gene>
<dbReference type="InterPro" id="IPR036116">
    <property type="entry name" value="FN3_sf"/>
</dbReference>
<dbReference type="InterPro" id="IPR001956">
    <property type="entry name" value="CBM3"/>
</dbReference>
<evidence type="ECO:0000256" key="8">
    <source>
        <dbReference type="SAM" id="SignalP"/>
    </source>
</evidence>
<keyword evidence="3" id="KW-0378">Hydrolase</keyword>
<dbReference type="EC" id="3.2.1.4" evidence="2"/>
<keyword evidence="5" id="KW-0119">Carbohydrate metabolism</keyword>
<dbReference type="CDD" id="cd00063">
    <property type="entry name" value="FN3"/>
    <property type="match status" value="1"/>
</dbReference>
<organism evidence="11 12">
    <name type="scientific">Cohnella boryungensis</name>
    <dbReference type="NCBI Taxonomy" id="768479"/>
    <lineage>
        <taxon>Bacteria</taxon>
        <taxon>Bacillati</taxon>
        <taxon>Bacillota</taxon>
        <taxon>Bacilli</taxon>
        <taxon>Bacillales</taxon>
        <taxon>Paenibacillaceae</taxon>
        <taxon>Cohnella</taxon>
    </lineage>
</organism>
<dbReference type="PANTHER" id="PTHR35923">
    <property type="entry name" value="MAJOR EXTRACELLULAR ENDOGLUCANASE"/>
    <property type="match status" value="1"/>
</dbReference>
<comment type="caution">
    <text evidence="11">The sequence shown here is derived from an EMBL/GenBank/DDBJ whole genome shotgun (WGS) entry which is preliminary data.</text>
</comment>
<evidence type="ECO:0000256" key="7">
    <source>
        <dbReference type="ARBA" id="ARBA00023326"/>
    </source>
</evidence>
<dbReference type="InterPro" id="IPR017853">
    <property type="entry name" value="GH"/>
</dbReference>
<dbReference type="InterPro" id="IPR018087">
    <property type="entry name" value="Glyco_hydro_5_CS"/>
</dbReference>
<feature type="domain" description="Fibronectin type-III" evidence="9">
    <location>
        <begin position="446"/>
        <end position="536"/>
    </location>
</feature>
<dbReference type="InterPro" id="IPR036966">
    <property type="entry name" value="CBM3_sf"/>
</dbReference>
<dbReference type="RefSeq" id="WP_378126200.1">
    <property type="nucleotide sequence ID" value="NZ_JBHSED010000003.1"/>
</dbReference>
<evidence type="ECO:0000259" key="10">
    <source>
        <dbReference type="PROSITE" id="PS51172"/>
    </source>
</evidence>
<evidence type="ECO:0000256" key="4">
    <source>
        <dbReference type="ARBA" id="ARBA00023001"/>
    </source>
</evidence>
<evidence type="ECO:0000259" key="9">
    <source>
        <dbReference type="PROSITE" id="PS50853"/>
    </source>
</evidence>
<proteinExistence type="predicted"/>
<feature type="signal peptide" evidence="8">
    <location>
        <begin position="1"/>
        <end position="32"/>
    </location>
</feature>
<keyword evidence="6" id="KW-0326">Glycosidase</keyword>
<dbReference type="InterPro" id="IPR003961">
    <property type="entry name" value="FN3_dom"/>
</dbReference>
<dbReference type="InterPro" id="IPR008965">
    <property type="entry name" value="CBM2/CBM3_carb-bd_dom_sf"/>
</dbReference>
<accession>A0ABV8S665</accession>
<dbReference type="InterPro" id="IPR001547">
    <property type="entry name" value="Glyco_hydro_5"/>
</dbReference>
<dbReference type="SUPFAM" id="SSF49384">
    <property type="entry name" value="Carbohydrate-binding domain"/>
    <property type="match status" value="1"/>
</dbReference>
<evidence type="ECO:0000313" key="12">
    <source>
        <dbReference type="Proteomes" id="UP001595755"/>
    </source>
</evidence>
<evidence type="ECO:0000256" key="6">
    <source>
        <dbReference type="ARBA" id="ARBA00023295"/>
    </source>
</evidence>
<dbReference type="Gene3D" id="3.20.20.80">
    <property type="entry name" value="Glycosidases"/>
    <property type="match status" value="1"/>
</dbReference>
<dbReference type="EMBL" id="JBHSED010000003">
    <property type="protein sequence ID" value="MFC4302367.1"/>
    <property type="molecule type" value="Genomic_DNA"/>
</dbReference>
<dbReference type="SUPFAM" id="SSF51445">
    <property type="entry name" value="(Trans)glycosidases"/>
    <property type="match status" value="1"/>
</dbReference>
<evidence type="ECO:0000256" key="2">
    <source>
        <dbReference type="ARBA" id="ARBA00012601"/>
    </source>
</evidence>
<sequence>MKRSKGWKSIQALLLAFGLLGGLASGAGSAAAAVPAKDWLHVEGNKIVDEAGNRVWLTGANWFGFNASERVFHGLWSANIRQITKGMADRGINIVRVPISTELLLEWKNGQMGGQPNVNTYVNPELTGKNSLQIWDYWLELCEQYGLKVMLDVHSAEADNAGHFYPMWYKGTITPELFYQAWEWVAERYKNNDTIVAMDIKNEPHGTQSQASRAKWDGSTDVDNFKNACETAGNRILAINPKVLILCEGIEVYPKAGKTWSSTGLTDFHSTWWGGNLRGVRDYPVNLGANQDQLVYSPHDYGPLVFDQPWFQTNFNKTTLTNDVWRPNWLFIHEENIAPLLVGEWGGRLGQDARQDKWMTALRDLMIEEGIHHTFWCINPNSGDTGGLLLDDWATWDEAKYTMLKPALWQSGGKFVSLDHQVPLGGAGTTSGISLADLYGGGGPSLPAAPGGVTAITGNAKATLTWNAASGAASYTVKRATTNGGPYTAVATGVAGTSYTNTGLTNGTTYYYVVTAVNAAGESAASAQVAATPQAAQSGGGLVVQYRAGDTNAVDGQIKPHLNIKNTGATAVSLSDVKVRYYFTKDGSAGMNAWIDWAQIGGTNIQLTFGSAAGTGADTYAELSFGAGAGSLAPGGQTGDIQLRMTKTDWTNFNEADDYSFDPTKTAYADWSKVTLYENGTLAWGTEP</sequence>
<dbReference type="PROSITE" id="PS50853">
    <property type="entry name" value="FN3"/>
    <property type="match status" value="1"/>
</dbReference>
<dbReference type="Pfam" id="PF00041">
    <property type="entry name" value="fn3"/>
    <property type="match status" value="1"/>
</dbReference>
<dbReference type="Proteomes" id="UP001595755">
    <property type="component" value="Unassembled WGS sequence"/>
</dbReference>
<keyword evidence="12" id="KW-1185">Reference proteome</keyword>
<reference evidence="12" key="1">
    <citation type="journal article" date="2019" name="Int. J. Syst. Evol. Microbiol.">
        <title>The Global Catalogue of Microorganisms (GCM) 10K type strain sequencing project: providing services to taxonomists for standard genome sequencing and annotation.</title>
        <authorList>
            <consortium name="The Broad Institute Genomics Platform"/>
            <consortium name="The Broad Institute Genome Sequencing Center for Infectious Disease"/>
            <person name="Wu L."/>
            <person name="Ma J."/>
        </authorList>
    </citation>
    <scope>NUCLEOTIDE SEQUENCE [LARGE SCALE GENOMIC DNA]</scope>
    <source>
        <strain evidence="12">CGMCC 4.1641</strain>
    </source>
</reference>
<evidence type="ECO:0000313" key="11">
    <source>
        <dbReference type="EMBL" id="MFC4302367.1"/>
    </source>
</evidence>
<dbReference type="SUPFAM" id="SSF49265">
    <property type="entry name" value="Fibronectin type III"/>
    <property type="match status" value="1"/>
</dbReference>
<name>A0ABV8S665_9BACL</name>